<dbReference type="EMBL" id="JALN02000001">
    <property type="protein sequence ID" value="KDF00707.1"/>
    <property type="molecule type" value="Genomic_DNA"/>
</dbReference>
<keyword evidence="2" id="KW-1133">Transmembrane helix</keyword>
<gene>
    <name evidence="3" type="ORF">Y900_017615</name>
</gene>
<keyword evidence="2" id="KW-0472">Membrane</keyword>
<feature type="transmembrane region" description="Helical" evidence="2">
    <location>
        <begin position="99"/>
        <end position="122"/>
    </location>
</feature>
<dbReference type="STRING" id="1440774.Y900_017615"/>
<evidence type="ECO:0000256" key="1">
    <source>
        <dbReference type="SAM" id="MobiDB-lite"/>
    </source>
</evidence>
<feature type="transmembrane region" description="Helical" evidence="2">
    <location>
        <begin position="134"/>
        <end position="153"/>
    </location>
</feature>
<name>A0A064CM00_9MYCO</name>
<evidence type="ECO:0000313" key="4">
    <source>
        <dbReference type="Proteomes" id="UP000022835"/>
    </source>
</evidence>
<feature type="region of interest" description="Disordered" evidence="1">
    <location>
        <begin position="167"/>
        <end position="239"/>
    </location>
</feature>
<dbReference type="RefSeq" id="WP_036343388.1">
    <property type="nucleotide sequence ID" value="NZ_JALN02000001.1"/>
</dbReference>
<feature type="transmembrane region" description="Helical" evidence="2">
    <location>
        <begin position="12"/>
        <end position="33"/>
    </location>
</feature>
<protein>
    <submittedName>
        <fullName evidence="3">Uncharacterized protein</fullName>
    </submittedName>
</protein>
<sequence>MTESIANSANIFRLAAAGITTVVAVSLVSAPIAQDVATPRHPHAIELSTIVVDLTAVAQTTANSARSDRNAAAIPQLNFAPPTPQQVVATIGVIAVASAWYTTFPITLPLSVGIGVLLNVLVKGVSMQPITLDPVFILQSSLASFLLAPYFLASPLIALTAAPKPTSASVQSNSTPASRTVLPNLPAKSGLAGSGRTRASSSAAQKESPHRTAQRISRTTDKKQAGTAGSGRATSKTTH</sequence>
<feature type="compositionally biased region" description="Polar residues" evidence="1">
    <location>
        <begin position="167"/>
        <end position="178"/>
    </location>
</feature>
<dbReference type="OrthoDB" id="4753403at2"/>
<evidence type="ECO:0000313" key="3">
    <source>
        <dbReference type="EMBL" id="KDF00707.1"/>
    </source>
</evidence>
<feature type="compositionally biased region" description="Low complexity" evidence="1">
    <location>
        <begin position="189"/>
        <end position="204"/>
    </location>
</feature>
<organism evidence="3 4">
    <name type="scientific">Mycolicibacterium aromaticivorans JS19b1 = JCM 16368</name>
    <dbReference type="NCBI Taxonomy" id="1440774"/>
    <lineage>
        <taxon>Bacteria</taxon>
        <taxon>Bacillati</taxon>
        <taxon>Actinomycetota</taxon>
        <taxon>Actinomycetes</taxon>
        <taxon>Mycobacteriales</taxon>
        <taxon>Mycobacteriaceae</taxon>
        <taxon>Mycolicibacterium</taxon>
    </lineage>
</organism>
<accession>A0A064CM00</accession>
<keyword evidence="4" id="KW-1185">Reference proteome</keyword>
<dbReference type="AlphaFoldDB" id="A0A064CM00"/>
<evidence type="ECO:0000256" key="2">
    <source>
        <dbReference type="SAM" id="Phobius"/>
    </source>
</evidence>
<comment type="caution">
    <text evidence="3">The sequence shown here is derived from an EMBL/GenBank/DDBJ whole genome shotgun (WGS) entry which is preliminary data.</text>
</comment>
<keyword evidence="2" id="KW-0812">Transmembrane</keyword>
<dbReference type="Proteomes" id="UP000022835">
    <property type="component" value="Unassembled WGS sequence"/>
</dbReference>
<reference evidence="3" key="1">
    <citation type="submission" date="2014-05" db="EMBL/GenBank/DDBJ databases">
        <title>Genome sequence of Mycobacterium aromaticivorans strain JS19b1T (= DSM 45407T).</title>
        <authorList>
            <person name="Kwak Y."/>
            <person name="Park G.-S."/>
            <person name="Li Q.X."/>
            <person name="Lee S.-E."/>
            <person name="Shin J.-H."/>
        </authorList>
    </citation>
    <scope>NUCLEOTIDE SEQUENCE [LARGE SCALE GENOMIC DNA]</scope>
    <source>
        <strain evidence="3">JS19b1</strain>
    </source>
</reference>
<proteinExistence type="predicted"/>